<evidence type="ECO:0000256" key="4">
    <source>
        <dbReference type="ARBA" id="ARBA00022618"/>
    </source>
</evidence>
<comment type="catalytic activity">
    <reaction evidence="15 16">
        <text>[GlcNAc-(1-&gt;4)-Mur2Ac(oyl-L-Ala-gamma-D-Glu-L-Lys-D-Ala-D-Ala)](n)-di-trans,octa-cis-undecaprenyl diphosphate + beta-D-GlcNAc-(1-&gt;4)-Mur2Ac(oyl-L-Ala-gamma-D-Glu-L-Lys-D-Ala-D-Ala)-di-trans,octa-cis-undecaprenyl diphosphate = [GlcNAc-(1-&gt;4)-Mur2Ac(oyl-L-Ala-gamma-D-Glu-L-Lys-D-Ala-D-Ala)](n+1)-di-trans,octa-cis-undecaprenyl diphosphate + di-trans,octa-cis-undecaprenyl diphosphate + H(+)</text>
        <dbReference type="Rhea" id="RHEA:23708"/>
        <dbReference type="Rhea" id="RHEA-COMP:9602"/>
        <dbReference type="Rhea" id="RHEA-COMP:9603"/>
        <dbReference type="ChEBI" id="CHEBI:15378"/>
        <dbReference type="ChEBI" id="CHEBI:58405"/>
        <dbReference type="ChEBI" id="CHEBI:60033"/>
        <dbReference type="ChEBI" id="CHEBI:78435"/>
        <dbReference type="EC" id="2.4.99.28"/>
    </reaction>
</comment>
<dbReference type="GO" id="GO:0008955">
    <property type="term" value="F:peptidoglycan glycosyltransferase activity"/>
    <property type="evidence" value="ECO:0007669"/>
    <property type="project" value="UniProtKB-UniRule"/>
</dbReference>
<keyword evidence="7 16" id="KW-0812">Transmembrane</keyword>
<feature type="transmembrane region" description="Helical" evidence="16">
    <location>
        <begin position="159"/>
        <end position="176"/>
    </location>
</feature>
<dbReference type="InterPro" id="IPR018365">
    <property type="entry name" value="Cell_cycle_FtsW-rel_CS"/>
</dbReference>
<dbReference type="NCBIfam" id="TIGR02614">
    <property type="entry name" value="ftsW"/>
    <property type="match status" value="1"/>
</dbReference>
<dbReference type="RefSeq" id="WP_020584860.1">
    <property type="nucleotide sequence ID" value="NZ_JOJP01000001.1"/>
</dbReference>
<keyword evidence="10 16" id="KW-1133">Transmembrane helix</keyword>
<evidence type="ECO:0000256" key="8">
    <source>
        <dbReference type="ARBA" id="ARBA00022960"/>
    </source>
</evidence>
<dbReference type="GO" id="GO:0009252">
    <property type="term" value="P:peptidoglycan biosynthetic process"/>
    <property type="evidence" value="ECO:0007669"/>
    <property type="project" value="UniProtKB-UniRule"/>
</dbReference>
<feature type="transmembrane region" description="Helical" evidence="16">
    <location>
        <begin position="182"/>
        <end position="199"/>
    </location>
</feature>
<dbReference type="PANTHER" id="PTHR30474">
    <property type="entry name" value="CELL CYCLE PROTEIN"/>
    <property type="match status" value="1"/>
</dbReference>
<keyword evidence="13 16" id="KW-0961">Cell wall biogenesis/degradation</keyword>
<dbReference type="HAMAP" id="MF_00913">
    <property type="entry name" value="PGT_FtsW_proteobact"/>
    <property type="match status" value="1"/>
</dbReference>
<evidence type="ECO:0000313" key="18">
    <source>
        <dbReference type="Proteomes" id="UP000027997"/>
    </source>
</evidence>
<evidence type="ECO:0000256" key="3">
    <source>
        <dbReference type="ARBA" id="ARBA00022475"/>
    </source>
</evidence>
<evidence type="ECO:0000313" key="17">
    <source>
        <dbReference type="EMBL" id="KEI72505.1"/>
    </source>
</evidence>
<dbReference type="Proteomes" id="UP000027997">
    <property type="component" value="Unassembled WGS sequence"/>
</dbReference>
<evidence type="ECO:0000256" key="6">
    <source>
        <dbReference type="ARBA" id="ARBA00022679"/>
    </source>
</evidence>
<evidence type="ECO:0000256" key="7">
    <source>
        <dbReference type="ARBA" id="ARBA00022692"/>
    </source>
</evidence>
<feature type="transmembrane region" description="Helical" evidence="16">
    <location>
        <begin position="289"/>
        <end position="309"/>
    </location>
</feature>
<keyword evidence="5 16" id="KW-0328">Glycosyltransferase</keyword>
<keyword evidence="11 16" id="KW-0472">Membrane</keyword>
<dbReference type="AlphaFoldDB" id="A0A081KEC9"/>
<feature type="transmembrane region" description="Helical" evidence="16">
    <location>
        <begin position="93"/>
        <end position="111"/>
    </location>
</feature>
<dbReference type="eggNOG" id="COG0772">
    <property type="taxonomic scope" value="Bacteria"/>
</dbReference>
<dbReference type="GO" id="GO:0015648">
    <property type="term" value="F:lipid-linked peptidoglycan transporter activity"/>
    <property type="evidence" value="ECO:0007669"/>
    <property type="project" value="TreeGrafter"/>
</dbReference>
<feature type="transmembrane region" description="Helical" evidence="16">
    <location>
        <begin position="68"/>
        <end position="86"/>
    </location>
</feature>
<dbReference type="GO" id="GO:0043093">
    <property type="term" value="P:FtsZ-dependent cytokinesis"/>
    <property type="evidence" value="ECO:0007669"/>
    <property type="project" value="UniProtKB-UniRule"/>
</dbReference>
<organism evidence="17 18">
    <name type="scientific">Endozoicomonas elysicola</name>
    <dbReference type="NCBI Taxonomy" id="305900"/>
    <lineage>
        <taxon>Bacteria</taxon>
        <taxon>Pseudomonadati</taxon>
        <taxon>Pseudomonadota</taxon>
        <taxon>Gammaproteobacteria</taxon>
        <taxon>Oceanospirillales</taxon>
        <taxon>Endozoicomonadaceae</taxon>
        <taxon>Endozoicomonas</taxon>
    </lineage>
</organism>
<evidence type="ECO:0000256" key="13">
    <source>
        <dbReference type="ARBA" id="ARBA00023316"/>
    </source>
</evidence>
<comment type="subcellular location">
    <subcellularLocation>
        <location evidence="16">Cell inner membrane</location>
        <topology evidence="16">Multi-pass membrane protein</topology>
    </subcellularLocation>
    <subcellularLocation>
        <location evidence="1">Cell membrane</location>
        <topology evidence="1">Multi-pass membrane protein</topology>
    </subcellularLocation>
    <text evidence="16">Localizes to the division septum.</text>
</comment>
<feature type="transmembrane region" description="Helical" evidence="16">
    <location>
        <begin position="321"/>
        <end position="342"/>
    </location>
</feature>
<evidence type="ECO:0000256" key="1">
    <source>
        <dbReference type="ARBA" id="ARBA00004651"/>
    </source>
</evidence>
<accession>A0A081KEC9</accession>
<dbReference type="PROSITE" id="PS00428">
    <property type="entry name" value="FTSW_RODA_SPOVE"/>
    <property type="match status" value="1"/>
</dbReference>
<feature type="transmembrane region" description="Helical" evidence="16">
    <location>
        <begin position="123"/>
        <end position="147"/>
    </location>
</feature>
<evidence type="ECO:0000256" key="14">
    <source>
        <dbReference type="ARBA" id="ARBA00038053"/>
    </source>
</evidence>
<keyword evidence="4 16" id="KW-0132">Cell division</keyword>
<dbReference type="STRING" id="305900.GV64_18805"/>
<reference evidence="17 18" key="1">
    <citation type="submission" date="2014-06" db="EMBL/GenBank/DDBJ databases">
        <title>Whole Genome Sequences of Three Symbiotic Endozoicomonas Bacteria.</title>
        <authorList>
            <person name="Neave M.J."/>
            <person name="Apprill A."/>
            <person name="Voolstra C.R."/>
        </authorList>
    </citation>
    <scope>NUCLEOTIDE SEQUENCE [LARGE SCALE GENOMIC DNA]</scope>
    <source>
        <strain evidence="17 18">DSM 22380</strain>
    </source>
</reference>
<dbReference type="GO" id="GO:0071555">
    <property type="term" value="P:cell wall organization"/>
    <property type="evidence" value="ECO:0007669"/>
    <property type="project" value="UniProtKB-KW"/>
</dbReference>
<proteinExistence type="inferred from homology"/>
<evidence type="ECO:0000256" key="16">
    <source>
        <dbReference type="HAMAP-Rule" id="MF_00913"/>
    </source>
</evidence>
<comment type="pathway">
    <text evidence="2 16">Cell wall biogenesis; peptidoglycan biosynthesis.</text>
</comment>
<evidence type="ECO:0000256" key="2">
    <source>
        <dbReference type="ARBA" id="ARBA00004752"/>
    </source>
</evidence>
<evidence type="ECO:0000256" key="11">
    <source>
        <dbReference type="ARBA" id="ARBA00023136"/>
    </source>
</evidence>
<feature type="transmembrane region" description="Helical" evidence="16">
    <location>
        <begin position="354"/>
        <end position="377"/>
    </location>
</feature>
<dbReference type="GO" id="GO:0032153">
    <property type="term" value="C:cell division site"/>
    <property type="evidence" value="ECO:0007669"/>
    <property type="project" value="UniProtKB-UniRule"/>
</dbReference>
<gene>
    <name evidence="16" type="primary">ftsW</name>
    <name evidence="17" type="ORF">GV64_18805</name>
</gene>
<dbReference type="PANTHER" id="PTHR30474:SF2">
    <property type="entry name" value="PEPTIDOGLYCAN GLYCOSYLTRANSFERASE FTSW-RELATED"/>
    <property type="match status" value="1"/>
</dbReference>
<keyword evidence="6 16" id="KW-0808">Transferase</keyword>
<comment type="caution">
    <text evidence="17">The sequence shown here is derived from an EMBL/GenBank/DDBJ whole genome shotgun (WGS) entry which is preliminary data.</text>
</comment>
<keyword evidence="3 16" id="KW-1003">Cell membrane</keyword>
<feature type="transmembrane region" description="Helical" evidence="16">
    <location>
        <begin position="204"/>
        <end position="221"/>
    </location>
</feature>
<keyword evidence="16" id="KW-0997">Cell inner membrane</keyword>
<keyword evidence="12 16" id="KW-0131">Cell cycle</keyword>
<protein>
    <recommendedName>
        <fullName evidence="16">Probable peptidoglycan glycosyltransferase FtsW</fullName>
        <shortName evidence="16">PGT</shortName>
        <ecNumber evidence="16">2.4.99.28</ecNumber>
    </recommendedName>
    <alternativeName>
        <fullName evidence="16">Cell division protein FtsW</fullName>
    </alternativeName>
    <alternativeName>
        <fullName evidence="16">Cell wall polymerase</fullName>
    </alternativeName>
    <alternativeName>
        <fullName evidence="16">Peptidoglycan polymerase</fullName>
        <shortName evidence="16">PG polymerase</shortName>
    </alternativeName>
</protein>
<dbReference type="InterPro" id="IPR001182">
    <property type="entry name" value="FtsW/RodA"/>
</dbReference>
<name>A0A081KEC9_9GAMM</name>
<dbReference type="Pfam" id="PF01098">
    <property type="entry name" value="FTSW_RODA_SPOVE"/>
    <property type="match status" value="1"/>
</dbReference>
<comment type="similarity">
    <text evidence="14 16">Belongs to the SEDS family. FtsW subfamily.</text>
</comment>
<sequence>MLKRVRQSFLREKEASEQDVSMSMRIDMVLLGAVLALLAIGLVMVGSASMDVSSATFGDPLRVVLKQFLFMGVGLFAMGLMMLLPISRMQQMSWLGLLLAFFLLVVVLIVGREINGSVRWIPLGFFNLQASEVAKLCVVIYLAGYLVRHLEEVRTQWSGFIKPMLVMAGLALLLLAEPDLGALVVLTVAVMGMIFMAGARFHQFLVMIAGVIILIGLMIWMEPYRMARITSYMDPWAHAFGSGYQLTQALIAFGRGAWLGEGLGNSIQKLFYLPEAHTDFVFAVLAEEFGVVGSLLLLALFLFVAWRSLQLGSRSEDKGLLFHGFVAYGIALLFASQALINIGVNTGLLPTKGLALPLISYGGSSLIVNCLAFGILLRIDFERRQAKAVEVKPVAGRKATEKTLERKSSGTAGGSIHG</sequence>
<dbReference type="GO" id="GO:0005886">
    <property type="term" value="C:plasma membrane"/>
    <property type="evidence" value="ECO:0007669"/>
    <property type="project" value="UniProtKB-SubCell"/>
</dbReference>
<dbReference type="UniPathway" id="UPA00219"/>
<dbReference type="EC" id="2.4.99.28" evidence="16"/>
<dbReference type="GO" id="GO:0008360">
    <property type="term" value="P:regulation of cell shape"/>
    <property type="evidence" value="ECO:0007669"/>
    <property type="project" value="UniProtKB-KW"/>
</dbReference>
<evidence type="ECO:0000256" key="9">
    <source>
        <dbReference type="ARBA" id="ARBA00022984"/>
    </source>
</evidence>
<evidence type="ECO:0000256" key="5">
    <source>
        <dbReference type="ARBA" id="ARBA00022676"/>
    </source>
</evidence>
<evidence type="ECO:0000256" key="10">
    <source>
        <dbReference type="ARBA" id="ARBA00022989"/>
    </source>
</evidence>
<keyword evidence="9 16" id="KW-0573">Peptidoglycan synthesis</keyword>
<evidence type="ECO:0000256" key="15">
    <source>
        <dbReference type="ARBA" id="ARBA00049902"/>
    </source>
</evidence>
<evidence type="ECO:0000256" key="12">
    <source>
        <dbReference type="ARBA" id="ARBA00023306"/>
    </source>
</evidence>
<keyword evidence="8 16" id="KW-0133">Cell shape</keyword>
<dbReference type="InterPro" id="IPR013437">
    <property type="entry name" value="FtsW"/>
</dbReference>
<comment type="function">
    <text evidence="16">Peptidoglycan polymerase that is essential for cell division.</text>
</comment>
<keyword evidence="18" id="KW-1185">Reference proteome</keyword>
<dbReference type="EMBL" id="JOJP01000001">
    <property type="protein sequence ID" value="KEI72505.1"/>
    <property type="molecule type" value="Genomic_DNA"/>
</dbReference>